<dbReference type="Pfam" id="PF13635">
    <property type="entry name" value="DUF4143"/>
    <property type="match status" value="1"/>
</dbReference>
<feature type="domain" description="DUF4143" evidence="2">
    <location>
        <begin position="219"/>
        <end position="383"/>
    </location>
</feature>
<dbReference type="HOGENOM" id="CLU_047370_0_0_0"/>
<dbReference type="SUPFAM" id="SSF52540">
    <property type="entry name" value="P-loop containing nucleoside triphosphate hydrolases"/>
    <property type="match status" value="1"/>
</dbReference>
<evidence type="ECO:0000313" key="4">
    <source>
        <dbReference type="Proteomes" id="UP000000496"/>
    </source>
</evidence>
<dbReference type="eggNOG" id="COG1373">
    <property type="taxonomic scope" value="Bacteria"/>
</dbReference>
<keyword evidence="4" id="KW-1185">Reference proteome</keyword>
<dbReference type="STRING" id="331113.SNE_A22540"/>
<dbReference type="Pfam" id="PF13173">
    <property type="entry name" value="AAA_14"/>
    <property type="match status" value="1"/>
</dbReference>
<dbReference type="InterPro" id="IPR025420">
    <property type="entry name" value="DUF4143"/>
</dbReference>
<evidence type="ECO:0000259" key="2">
    <source>
        <dbReference type="Pfam" id="PF13635"/>
    </source>
</evidence>
<evidence type="ECO:0000259" key="1">
    <source>
        <dbReference type="Pfam" id="PF13173"/>
    </source>
</evidence>
<evidence type="ECO:0008006" key="5">
    <source>
        <dbReference type="Google" id="ProtNLM"/>
    </source>
</evidence>
<dbReference type="EMBL" id="FR872582">
    <property type="protein sequence ID" value="CCB90131.1"/>
    <property type="molecule type" value="Genomic_DNA"/>
</dbReference>
<proteinExistence type="predicted"/>
<dbReference type="Proteomes" id="UP000000496">
    <property type="component" value="Chromosome gsn.131"/>
</dbReference>
<feature type="domain" description="AAA" evidence="1">
    <location>
        <begin position="20"/>
        <end position="152"/>
    </location>
</feature>
<reference evidence="3 4" key="2">
    <citation type="journal article" date="2011" name="Mol. Biol. Evol.">
        <title>Unity in variety--the pan-genome of the Chlamydiae.</title>
        <authorList>
            <person name="Collingro A."/>
            <person name="Tischler P."/>
            <person name="Weinmaier T."/>
            <person name="Penz T."/>
            <person name="Heinz E."/>
            <person name="Brunham R.C."/>
            <person name="Read T.D."/>
            <person name="Bavoil P.M."/>
            <person name="Sachse K."/>
            <person name="Kahane S."/>
            <person name="Friedman M.G."/>
            <person name="Rattei T."/>
            <person name="Myers G.S."/>
            <person name="Horn M."/>
        </authorList>
    </citation>
    <scope>NUCLEOTIDE SEQUENCE [LARGE SCALE GENOMIC DNA]</scope>
    <source>
        <strain evidence="4">ATCC VR-1471 / Z</strain>
    </source>
</reference>
<dbReference type="OrthoDB" id="9801806at2"/>
<organism evidence="3 4">
    <name type="scientific">Simkania negevensis (strain ATCC VR-1471 / DSM 27360 / Z)</name>
    <dbReference type="NCBI Taxonomy" id="331113"/>
    <lineage>
        <taxon>Bacteria</taxon>
        <taxon>Pseudomonadati</taxon>
        <taxon>Chlamydiota</taxon>
        <taxon>Chlamydiia</taxon>
        <taxon>Parachlamydiales</taxon>
        <taxon>Simkaniaceae</taxon>
        <taxon>Simkania</taxon>
    </lineage>
</organism>
<dbReference type="InterPro" id="IPR027417">
    <property type="entry name" value="P-loop_NTPase"/>
</dbReference>
<accession>F8L663</accession>
<dbReference type="InterPro" id="IPR041682">
    <property type="entry name" value="AAA_14"/>
</dbReference>
<dbReference type="AlphaFoldDB" id="F8L663"/>
<dbReference type="Gene3D" id="3.40.50.300">
    <property type="entry name" value="P-loop containing nucleotide triphosphate hydrolases"/>
    <property type="match status" value="1"/>
</dbReference>
<evidence type="ECO:0000313" key="3">
    <source>
        <dbReference type="EMBL" id="CCB90131.1"/>
    </source>
</evidence>
<protein>
    <recommendedName>
        <fullName evidence="5">ATPase</fullName>
    </recommendedName>
</protein>
<dbReference type="PANTHER" id="PTHR33295">
    <property type="entry name" value="ATPASE"/>
    <property type="match status" value="1"/>
</dbReference>
<gene>
    <name evidence="3" type="ordered locus">SNE_A22540</name>
</gene>
<reference key="1">
    <citation type="journal article" date="2011" name="Mol. Biol. Evol.">
        <title>Unity in variety -- the pan-genome of the Chlamydiae.</title>
        <authorList>
            <person name="Collingro A."/>
            <person name="Tischler P."/>
            <person name="Weinmaier T."/>
            <person name="Penz T."/>
            <person name="Heinz E."/>
            <person name="Brunham R.C."/>
            <person name="Read T.D."/>
            <person name="Bavoil P.M."/>
            <person name="Sachse K."/>
            <person name="Kahane S."/>
            <person name="Friedman M.G."/>
            <person name="Rattei T."/>
            <person name="Myers G.S.A."/>
            <person name="Horn M."/>
        </authorList>
    </citation>
    <scope>NUCLEOTIDE SEQUENCE</scope>
    <source>
        <strain>Z</strain>
    </source>
</reference>
<dbReference type="KEGG" id="sng:SNE_A22540"/>
<dbReference type="PANTHER" id="PTHR33295:SF7">
    <property type="entry name" value="ATPASE"/>
    <property type="match status" value="1"/>
</dbReference>
<dbReference type="RefSeq" id="WP_013944597.1">
    <property type="nucleotide sequence ID" value="NC_015713.1"/>
</dbReference>
<name>F8L663_SIMNZ</name>
<sequence length="439" mass="49673">MKRSLENQLLKWKSSKVRFLLILRGARQVGKTYLVEKFGKETFSSFVSVNFEAQPEAFACFGSLDPVEIVARLQSILKARIVPGETLLFLDEIQACPKAILALRYFKEKMGDLHVIAAGSLLEFAIQEGKFSFPVGRIQFLYLHPLSFEEYLLGRGEKLPKCSISDSLSMDEHRKMIQKVREYFLIGGMPAAASTFNETLSFEETGRIHEILLSTYVADFSKYATPAEQNYLKIFFSGIFPLIAQQFKYAKINPHVRSRELKDALNHLEWAGLFKPVYASAASGIRLSAQLKQNRFKLLFLDVGLVQHALQIAPEKVYAKDLIQINRGAIAEQFVGQELIAYSDPHKLEGLFYWQNEKVGSDAEVDYIVTNEEQIIPVEVKAGPTGKLRSLRQFMIMKKAPLGVHISEAILSFKDGVLSVPFYLISKLPEFLEELLSSK</sequence>